<dbReference type="EMBL" id="QTSX02005867">
    <property type="protein sequence ID" value="KAJ9056826.1"/>
    <property type="molecule type" value="Genomic_DNA"/>
</dbReference>
<organism evidence="1 2">
    <name type="scientific">Entomophthora muscae</name>
    <dbReference type="NCBI Taxonomy" id="34485"/>
    <lineage>
        <taxon>Eukaryota</taxon>
        <taxon>Fungi</taxon>
        <taxon>Fungi incertae sedis</taxon>
        <taxon>Zoopagomycota</taxon>
        <taxon>Entomophthoromycotina</taxon>
        <taxon>Entomophthoromycetes</taxon>
        <taxon>Entomophthorales</taxon>
        <taxon>Entomophthoraceae</taxon>
        <taxon>Entomophthora</taxon>
    </lineage>
</organism>
<protein>
    <submittedName>
        <fullName evidence="1">Uncharacterized protein</fullName>
    </submittedName>
</protein>
<dbReference type="Proteomes" id="UP001165960">
    <property type="component" value="Unassembled WGS sequence"/>
</dbReference>
<evidence type="ECO:0000313" key="2">
    <source>
        <dbReference type="Proteomes" id="UP001165960"/>
    </source>
</evidence>
<keyword evidence="2" id="KW-1185">Reference proteome</keyword>
<accession>A0ACC2S3U9</accession>
<reference evidence="1" key="1">
    <citation type="submission" date="2022-04" db="EMBL/GenBank/DDBJ databases">
        <title>Genome of the entomopathogenic fungus Entomophthora muscae.</title>
        <authorList>
            <person name="Elya C."/>
            <person name="Lovett B.R."/>
            <person name="Lee E."/>
            <person name="Macias A.M."/>
            <person name="Hajek A.E."/>
            <person name="De Bivort B.L."/>
            <person name="Kasson M.T."/>
            <person name="De Fine Licht H.H."/>
            <person name="Stajich J.E."/>
        </authorList>
    </citation>
    <scope>NUCLEOTIDE SEQUENCE</scope>
    <source>
        <strain evidence="1">Berkeley</strain>
    </source>
</reference>
<name>A0ACC2S3U9_9FUNG</name>
<proteinExistence type="predicted"/>
<comment type="caution">
    <text evidence="1">The sequence shown here is derived from an EMBL/GenBank/DDBJ whole genome shotgun (WGS) entry which is preliminary data.</text>
</comment>
<gene>
    <name evidence="1" type="ORF">DSO57_1028959</name>
</gene>
<sequence length="289" mass="32731">MVNQHFLLNSGLKIPALGLGTWQIPKSLVGDLVLKALSIGYRHIDCAMDYENEAEIGEALQKSNVPREDIFITSKLWNTDHEPSLVRKACEKTLKDLKISYLDLYLIHFPFPEPNPDKTDQEPPLKFSLIDTWKALEKLVELGMVKNIGVSNYTICRIQDILDSSPKIKPAVNQVELHPYLPQNELVEYCKEQNIHVTAYSPLGSSRNSPVLLQDPVISEISSRIQKSPAQILLSWGISRGTSVISRTTNPSRLLENITSFELSASDKALVDKITTRVRFNDYYDVYNY</sequence>
<evidence type="ECO:0000313" key="1">
    <source>
        <dbReference type="EMBL" id="KAJ9056826.1"/>
    </source>
</evidence>